<dbReference type="SMART" id="SM00228">
    <property type="entry name" value="PDZ"/>
    <property type="match status" value="1"/>
</dbReference>
<gene>
    <name evidence="2" type="ORF">NMOB1V02_LOCUS1526</name>
</gene>
<feature type="domain" description="PDZ" evidence="1">
    <location>
        <begin position="51"/>
        <end position="105"/>
    </location>
</feature>
<evidence type="ECO:0000259" key="1">
    <source>
        <dbReference type="PROSITE" id="PS50106"/>
    </source>
</evidence>
<dbReference type="SUPFAM" id="SSF50156">
    <property type="entry name" value="PDZ domain-like"/>
    <property type="match status" value="2"/>
</dbReference>
<dbReference type="Gene3D" id="2.30.42.10">
    <property type="match status" value="2"/>
</dbReference>
<organism evidence="2">
    <name type="scientific">Notodromas monacha</name>
    <dbReference type="NCBI Taxonomy" id="399045"/>
    <lineage>
        <taxon>Eukaryota</taxon>
        <taxon>Metazoa</taxon>
        <taxon>Ecdysozoa</taxon>
        <taxon>Arthropoda</taxon>
        <taxon>Crustacea</taxon>
        <taxon>Oligostraca</taxon>
        <taxon>Ostracoda</taxon>
        <taxon>Podocopa</taxon>
        <taxon>Podocopida</taxon>
        <taxon>Cypridocopina</taxon>
        <taxon>Cypridoidea</taxon>
        <taxon>Cyprididae</taxon>
        <taxon>Notodromas</taxon>
    </lineage>
</organism>
<evidence type="ECO:0000313" key="2">
    <source>
        <dbReference type="EMBL" id="CAD7273651.1"/>
    </source>
</evidence>
<dbReference type="InterPro" id="IPR001478">
    <property type="entry name" value="PDZ"/>
</dbReference>
<protein>
    <recommendedName>
        <fullName evidence="1">PDZ domain-containing protein</fullName>
    </recommendedName>
</protein>
<dbReference type="PANTHER" id="PTHR14063">
    <property type="entry name" value="PROTEIN LIN-7 HOMOLOG"/>
    <property type="match status" value="1"/>
</dbReference>
<dbReference type="Proteomes" id="UP000678499">
    <property type="component" value="Unassembled WGS sequence"/>
</dbReference>
<evidence type="ECO:0000313" key="3">
    <source>
        <dbReference type="Proteomes" id="UP000678499"/>
    </source>
</evidence>
<proteinExistence type="predicted"/>
<sequence length="157" mass="17454">MCRVSCRGKIDESGKAGRSGDVREGDRLLGVNDVFCRNSHAEALRLIESASQIDESGKAGRSGDVREGDRLLGVNDVFCRNSHAEALRLIESAFRTLTLTLWRSGSRIRAQGWRKLMARLRKQPPAKAAIFLARVNDFPIVLLHFFISSEMSLNPIS</sequence>
<dbReference type="OrthoDB" id="6427700at2759"/>
<dbReference type="InterPro" id="IPR036034">
    <property type="entry name" value="PDZ_sf"/>
</dbReference>
<reference evidence="2" key="1">
    <citation type="submission" date="2020-11" db="EMBL/GenBank/DDBJ databases">
        <authorList>
            <person name="Tran Van P."/>
        </authorList>
    </citation>
    <scope>NUCLEOTIDE SEQUENCE</scope>
</reference>
<feature type="domain" description="PDZ" evidence="1">
    <location>
        <begin position="9"/>
        <end position="50"/>
    </location>
</feature>
<dbReference type="InterPro" id="IPR051109">
    <property type="entry name" value="MAM_complex_regulator"/>
</dbReference>
<keyword evidence="3" id="KW-1185">Reference proteome</keyword>
<name>A0A7R9GA72_9CRUS</name>
<dbReference type="PROSITE" id="PS50106">
    <property type="entry name" value="PDZ"/>
    <property type="match status" value="2"/>
</dbReference>
<accession>A0A7R9GA72</accession>
<dbReference type="EMBL" id="CAJPEX010000155">
    <property type="protein sequence ID" value="CAG0913803.1"/>
    <property type="molecule type" value="Genomic_DNA"/>
</dbReference>
<dbReference type="EMBL" id="OA882192">
    <property type="protein sequence ID" value="CAD7273651.1"/>
    <property type="molecule type" value="Genomic_DNA"/>
</dbReference>
<dbReference type="AlphaFoldDB" id="A0A7R9GA72"/>